<dbReference type="InterPro" id="IPR013434">
    <property type="entry name" value="CHP02611"/>
</dbReference>
<evidence type="ECO:0000256" key="1">
    <source>
        <dbReference type="SAM" id="MobiDB-lite"/>
    </source>
</evidence>
<protein>
    <submittedName>
        <fullName evidence="3">Uncharacterized protein (TIGR02611 family)</fullName>
    </submittedName>
</protein>
<dbReference type="Proteomes" id="UP000256485">
    <property type="component" value="Unassembled WGS sequence"/>
</dbReference>
<feature type="transmembrane region" description="Helical" evidence="2">
    <location>
        <begin position="138"/>
        <end position="157"/>
    </location>
</feature>
<comment type="caution">
    <text evidence="3">The sequence shown here is derived from an EMBL/GenBank/DDBJ whole genome shotgun (WGS) entry which is preliminary data.</text>
</comment>
<evidence type="ECO:0000313" key="4">
    <source>
        <dbReference type="Proteomes" id="UP000256485"/>
    </source>
</evidence>
<accession>A0A3D9VLE9</accession>
<keyword evidence="2" id="KW-0472">Membrane</keyword>
<dbReference type="NCBIfam" id="TIGR02611">
    <property type="entry name" value="TIGR02611 family protein"/>
    <property type="match status" value="1"/>
</dbReference>
<dbReference type="InterPro" id="IPR019099">
    <property type="entry name" value="Uncharacterised_PGPGW_TM"/>
</dbReference>
<keyword evidence="2" id="KW-1133">Transmembrane helix</keyword>
<proteinExistence type="predicted"/>
<feature type="region of interest" description="Disordered" evidence="1">
    <location>
        <begin position="1"/>
        <end position="27"/>
    </location>
</feature>
<gene>
    <name evidence="3" type="ORF">DFJ64_3685</name>
</gene>
<dbReference type="EMBL" id="QTUC01000001">
    <property type="protein sequence ID" value="REF38211.1"/>
    <property type="molecule type" value="Genomic_DNA"/>
</dbReference>
<sequence length="176" mass="19679">MPEDRVRQPRAETPEPGPTAVHASTGTMVEDPAVDPAGASHRWHRIGAPLRRIRRRVRRSRTLDTTWRAGVFIVGVTFVLAGLVMFVTPGPGWLTVILGLAILATEFAWAHHVLDWAKRRAREASARALDPRVRRRNLGIAAVVVLALAAAGSWWVARYGWPSPVMSLMEWVRSWR</sequence>
<organism evidence="3 4">
    <name type="scientific">Thermasporomyces composti</name>
    <dbReference type="NCBI Taxonomy" id="696763"/>
    <lineage>
        <taxon>Bacteria</taxon>
        <taxon>Bacillati</taxon>
        <taxon>Actinomycetota</taxon>
        <taxon>Actinomycetes</taxon>
        <taxon>Propionibacteriales</taxon>
        <taxon>Nocardioidaceae</taxon>
        <taxon>Thermasporomyces</taxon>
    </lineage>
</organism>
<reference evidence="3 4" key="1">
    <citation type="submission" date="2018-08" db="EMBL/GenBank/DDBJ databases">
        <title>Sequencing the genomes of 1000 actinobacteria strains.</title>
        <authorList>
            <person name="Klenk H.-P."/>
        </authorList>
    </citation>
    <scope>NUCLEOTIDE SEQUENCE [LARGE SCALE GENOMIC DNA]</scope>
    <source>
        <strain evidence="3 4">DSM 22891</strain>
    </source>
</reference>
<keyword evidence="2" id="KW-0812">Transmembrane</keyword>
<keyword evidence="4" id="KW-1185">Reference proteome</keyword>
<name>A0A3D9VLE9_THECX</name>
<dbReference type="AlphaFoldDB" id="A0A3D9VLE9"/>
<evidence type="ECO:0000313" key="3">
    <source>
        <dbReference type="EMBL" id="REF38211.1"/>
    </source>
</evidence>
<dbReference type="RefSeq" id="WP_211310666.1">
    <property type="nucleotide sequence ID" value="NZ_QTUC01000001.1"/>
</dbReference>
<feature type="compositionally biased region" description="Basic and acidic residues" evidence="1">
    <location>
        <begin position="1"/>
        <end position="13"/>
    </location>
</feature>
<dbReference type="Pfam" id="PF09656">
    <property type="entry name" value="PGPGW"/>
    <property type="match status" value="1"/>
</dbReference>
<evidence type="ECO:0000256" key="2">
    <source>
        <dbReference type="SAM" id="Phobius"/>
    </source>
</evidence>
<feature type="transmembrane region" description="Helical" evidence="2">
    <location>
        <begin position="65"/>
        <end position="87"/>
    </location>
</feature>
<feature type="transmembrane region" description="Helical" evidence="2">
    <location>
        <begin position="93"/>
        <end position="117"/>
    </location>
</feature>